<organism evidence="1 2">
    <name type="scientific">Catharanthus roseus</name>
    <name type="common">Madagascar periwinkle</name>
    <name type="synonym">Vinca rosea</name>
    <dbReference type="NCBI Taxonomy" id="4058"/>
    <lineage>
        <taxon>Eukaryota</taxon>
        <taxon>Viridiplantae</taxon>
        <taxon>Streptophyta</taxon>
        <taxon>Embryophyta</taxon>
        <taxon>Tracheophyta</taxon>
        <taxon>Spermatophyta</taxon>
        <taxon>Magnoliopsida</taxon>
        <taxon>eudicotyledons</taxon>
        <taxon>Gunneridae</taxon>
        <taxon>Pentapetalae</taxon>
        <taxon>asterids</taxon>
        <taxon>lamiids</taxon>
        <taxon>Gentianales</taxon>
        <taxon>Apocynaceae</taxon>
        <taxon>Rauvolfioideae</taxon>
        <taxon>Vinceae</taxon>
        <taxon>Catharanthinae</taxon>
        <taxon>Catharanthus</taxon>
    </lineage>
</organism>
<sequence>MDAKADSRRLLPKNKGDGTTSRVVQNEQEIQPPNRRENSQKGRKTNMSANTSTSPKARSSSQGRLPKSAKEQN</sequence>
<protein>
    <submittedName>
        <fullName evidence="1">Uncharacterized protein</fullName>
    </submittedName>
</protein>
<evidence type="ECO:0000313" key="1">
    <source>
        <dbReference type="EMBL" id="KAI5652724.1"/>
    </source>
</evidence>
<proteinExistence type="predicted"/>
<dbReference type="EMBL" id="CM044707">
    <property type="protein sequence ID" value="KAI5652724.1"/>
    <property type="molecule type" value="Genomic_DNA"/>
</dbReference>
<reference evidence="2" key="1">
    <citation type="journal article" date="2023" name="Nat. Plants">
        <title>Single-cell RNA sequencing provides a high-resolution roadmap for understanding the multicellular compartmentation of specialized metabolism.</title>
        <authorList>
            <person name="Sun S."/>
            <person name="Shen X."/>
            <person name="Li Y."/>
            <person name="Li Y."/>
            <person name="Wang S."/>
            <person name="Li R."/>
            <person name="Zhang H."/>
            <person name="Shen G."/>
            <person name="Guo B."/>
            <person name="Wei J."/>
            <person name="Xu J."/>
            <person name="St-Pierre B."/>
            <person name="Chen S."/>
            <person name="Sun C."/>
        </authorList>
    </citation>
    <scope>NUCLEOTIDE SEQUENCE [LARGE SCALE GENOMIC DNA]</scope>
</reference>
<evidence type="ECO:0000313" key="2">
    <source>
        <dbReference type="Proteomes" id="UP001060085"/>
    </source>
</evidence>
<accession>A0ACB9ZXQ4</accession>
<gene>
    <name evidence="1" type="ORF">M9H77_29911</name>
</gene>
<dbReference type="Proteomes" id="UP001060085">
    <property type="component" value="Linkage Group LG07"/>
</dbReference>
<name>A0ACB9ZXQ4_CATRO</name>
<comment type="caution">
    <text evidence="1">The sequence shown here is derived from an EMBL/GenBank/DDBJ whole genome shotgun (WGS) entry which is preliminary data.</text>
</comment>
<keyword evidence="2" id="KW-1185">Reference proteome</keyword>